<evidence type="ECO:0000256" key="9">
    <source>
        <dbReference type="ARBA" id="ARBA00023002"/>
    </source>
</evidence>
<evidence type="ECO:0000313" key="16">
    <source>
        <dbReference type="EMBL" id="VVC42047.1"/>
    </source>
</evidence>
<evidence type="ECO:0000256" key="3">
    <source>
        <dbReference type="ARBA" id="ARBA00004406"/>
    </source>
</evidence>
<dbReference type="CDD" id="cd11056">
    <property type="entry name" value="CYP6-like"/>
    <property type="match status" value="1"/>
</dbReference>
<evidence type="ECO:0000256" key="12">
    <source>
        <dbReference type="ARBA" id="ARBA00023136"/>
    </source>
</evidence>
<reference evidence="16 17" key="1">
    <citation type="submission" date="2019-08" db="EMBL/GenBank/DDBJ databases">
        <authorList>
            <person name="Alioto T."/>
            <person name="Alioto T."/>
            <person name="Gomez Garrido J."/>
        </authorList>
    </citation>
    <scope>NUCLEOTIDE SEQUENCE [LARGE SCALE GENOMIC DNA]</scope>
</reference>
<dbReference type="InterPro" id="IPR017972">
    <property type="entry name" value="Cyt_P450_CS"/>
</dbReference>
<dbReference type="GO" id="GO:0016705">
    <property type="term" value="F:oxidoreductase activity, acting on paired donors, with incorporation or reduction of molecular oxygen"/>
    <property type="evidence" value="ECO:0007669"/>
    <property type="project" value="InterPro"/>
</dbReference>
<dbReference type="SUPFAM" id="SSF48264">
    <property type="entry name" value="Cytochrome P450"/>
    <property type="match status" value="1"/>
</dbReference>
<evidence type="ECO:0000256" key="7">
    <source>
        <dbReference type="ARBA" id="ARBA00022824"/>
    </source>
</evidence>
<organism evidence="16 17">
    <name type="scientific">Cinara cedri</name>
    <dbReference type="NCBI Taxonomy" id="506608"/>
    <lineage>
        <taxon>Eukaryota</taxon>
        <taxon>Metazoa</taxon>
        <taxon>Ecdysozoa</taxon>
        <taxon>Arthropoda</taxon>
        <taxon>Hexapoda</taxon>
        <taxon>Insecta</taxon>
        <taxon>Pterygota</taxon>
        <taxon>Neoptera</taxon>
        <taxon>Paraneoptera</taxon>
        <taxon>Hemiptera</taxon>
        <taxon>Sternorrhyncha</taxon>
        <taxon>Aphidomorpha</taxon>
        <taxon>Aphidoidea</taxon>
        <taxon>Aphididae</taxon>
        <taxon>Lachninae</taxon>
        <taxon>Cinara</taxon>
    </lineage>
</organism>
<name>A0A5E4NKQ8_9HEMI</name>
<comment type="subcellular location">
    <subcellularLocation>
        <location evidence="3">Endoplasmic reticulum membrane</location>
        <topology evidence="3">Peripheral membrane protein</topology>
    </subcellularLocation>
    <subcellularLocation>
        <location evidence="2">Microsome membrane</location>
        <topology evidence="2">Peripheral membrane protein</topology>
    </subcellularLocation>
</comment>
<evidence type="ECO:0000256" key="10">
    <source>
        <dbReference type="ARBA" id="ARBA00023004"/>
    </source>
</evidence>
<keyword evidence="5 13" id="KW-0349">Heme</keyword>
<keyword evidence="9 14" id="KW-0560">Oxidoreductase</keyword>
<feature type="binding site" description="axial binding residue" evidence="13">
    <location>
        <position position="462"/>
    </location>
    <ligand>
        <name>heme</name>
        <dbReference type="ChEBI" id="CHEBI:30413"/>
    </ligand>
    <ligandPart>
        <name>Fe</name>
        <dbReference type="ChEBI" id="CHEBI:18248"/>
    </ligandPart>
</feature>
<dbReference type="PANTHER" id="PTHR24292:SF54">
    <property type="entry name" value="CYP9F3-RELATED"/>
    <property type="match status" value="1"/>
</dbReference>
<dbReference type="InterPro" id="IPR001128">
    <property type="entry name" value="Cyt_P450"/>
</dbReference>
<keyword evidence="10 13" id="KW-0408">Iron</keyword>
<dbReference type="GO" id="GO:0020037">
    <property type="term" value="F:heme binding"/>
    <property type="evidence" value="ECO:0007669"/>
    <property type="project" value="InterPro"/>
</dbReference>
<feature type="transmembrane region" description="Helical" evidence="15">
    <location>
        <begin position="12"/>
        <end position="35"/>
    </location>
</feature>
<dbReference type="InterPro" id="IPR002401">
    <property type="entry name" value="Cyt_P450_E_grp-I"/>
</dbReference>
<evidence type="ECO:0000256" key="1">
    <source>
        <dbReference type="ARBA" id="ARBA00001971"/>
    </source>
</evidence>
<evidence type="ECO:0000256" key="14">
    <source>
        <dbReference type="RuleBase" id="RU000461"/>
    </source>
</evidence>
<protein>
    <submittedName>
        <fullName evidence="16">Cytochrome P450, conserved site,Cytochrome P450,Cytochrome P450, E-class, group I</fullName>
    </submittedName>
</protein>
<dbReference type="PANTHER" id="PTHR24292">
    <property type="entry name" value="CYTOCHROME P450"/>
    <property type="match status" value="1"/>
</dbReference>
<keyword evidence="17" id="KW-1185">Reference proteome</keyword>
<dbReference type="PRINTS" id="PR00385">
    <property type="entry name" value="P450"/>
</dbReference>
<dbReference type="AlphaFoldDB" id="A0A5E4NKQ8"/>
<keyword evidence="6 13" id="KW-0479">Metal-binding</keyword>
<proteinExistence type="inferred from homology"/>
<comment type="cofactor">
    <cofactor evidence="1 13">
        <name>heme</name>
        <dbReference type="ChEBI" id="CHEBI:30413"/>
    </cofactor>
</comment>
<dbReference type="EMBL" id="CABPRJ010001934">
    <property type="protein sequence ID" value="VVC42047.1"/>
    <property type="molecule type" value="Genomic_DNA"/>
</dbReference>
<dbReference type="OrthoDB" id="2789670at2759"/>
<dbReference type="InterPro" id="IPR050476">
    <property type="entry name" value="Insect_CytP450_Detox"/>
</dbReference>
<evidence type="ECO:0000256" key="2">
    <source>
        <dbReference type="ARBA" id="ARBA00004174"/>
    </source>
</evidence>
<dbReference type="GO" id="GO:0004497">
    <property type="term" value="F:monooxygenase activity"/>
    <property type="evidence" value="ECO:0007669"/>
    <property type="project" value="UniProtKB-KW"/>
</dbReference>
<sequence>MFLKENLTGEIAYSTMFPAALIVVTCFVIFILSLYKYTTSTYKYWKKKSVTFAEPVPLFGNIKDHVTLKMTQGECLRNIYNDFPHEKFVGMYQLQTPTLLLRDPEIIKLFLVKSFAHFSDRGFSYDGHREPLTKHLVNMEGDTWKTLRQKITPTFSSGKIKNMIGLLHGCGVQLLEYMEAAIDSGETEFEMRDLTAKFTTDVIGTCAFGLECNSLKNSQSEFRRMGCAVLNSSASMALAKIVRVFFPKLFKALKLRTFPVEVQKFFIGIVKQTIAFRNANGVHRNDFIQLLLELKNQNEEGITFKLTEELIAAQVFVFFLAGFETSSTTLSFCLHEMAVNQEVQSRVYDEINKTVTKYGLPLSYEAILSMDYLEQCLKETMRKYPPVQALVRVCTKPFPVPGTDVNLDVGTAVLIPVYAIHHDPKYYPGPDVFDPDRFAKDAGDNGRPAGTYLPFGDGPRICIGMRFAMLEMKLALAQFLQNYSVTLSDKSCARIEFEPASFLSCPKGGIWLNVNKR</sequence>
<evidence type="ECO:0000256" key="11">
    <source>
        <dbReference type="ARBA" id="ARBA00023033"/>
    </source>
</evidence>
<dbReference type="FunFam" id="1.10.630.10:FF:000042">
    <property type="entry name" value="Cytochrome P450"/>
    <property type="match status" value="1"/>
</dbReference>
<dbReference type="GO" id="GO:0005789">
    <property type="term" value="C:endoplasmic reticulum membrane"/>
    <property type="evidence" value="ECO:0007669"/>
    <property type="project" value="UniProtKB-SubCell"/>
</dbReference>
<comment type="similarity">
    <text evidence="4 14">Belongs to the cytochrome P450 family.</text>
</comment>
<keyword evidence="12 15" id="KW-0472">Membrane</keyword>
<keyword evidence="15" id="KW-1133">Transmembrane helix</keyword>
<evidence type="ECO:0000313" key="17">
    <source>
        <dbReference type="Proteomes" id="UP000325440"/>
    </source>
</evidence>
<dbReference type="Pfam" id="PF00067">
    <property type="entry name" value="p450"/>
    <property type="match status" value="1"/>
</dbReference>
<keyword evidence="15" id="KW-0812">Transmembrane</keyword>
<keyword evidence="11 14" id="KW-0503">Monooxygenase</keyword>
<evidence type="ECO:0000256" key="13">
    <source>
        <dbReference type="PIRSR" id="PIRSR602401-1"/>
    </source>
</evidence>
<evidence type="ECO:0000256" key="5">
    <source>
        <dbReference type="ARBA" id="ARBA00022617"/>
    </source>
</evidence>
<keyword evidence="7" id="KW-0256">Endoplasmic reticulum</keyword>
<evidence type="ECO:0000256" key="4">
    <source>
        <dbReference type="ARBA" id="ARBA00010617"/>
    </source>
</evidence>
<dbReference type="InterPro" id="IPR036396">
    <property type="entry name" value="Cyt_P450_sf"/>
</dbReference>
<accession>A0A5E4NKQ8</accession>
<dbReference type="Proteomes" id="UP000325440">
    <property type="component" value="Unassembled WGS sequence"/>
</dbReference>
<evidence type="ECO:0000256" key="8">
    <source>
        <dbReference type="ARBA" id="ARBA00022848"/>
    </source>
</evidence>
<keyword evidence="8" id="KW-0492">Microsome</keyword>
<dbReference type="PROSITE" id="PS00086">
    <property type="entry name" value="CYTOCHROME_P450"/>
    <property type="match status" value="1"/>
</dbReference>
<dbReference type="GO" id="GO:0005506">
    <property type="term" value="F:iron ion binding"/>
    <property type="evidence" value="ECO:0007669"/>
    <property type="project" value="InterPro"/>
</dbReference>
<evidence type="ECO:0000256" key="6">
    <source>
        <dbReference type="ARBA" id="ARBA00022723"/>
    </source>
</evidence>
<dbReference type="Gene3D" id="1.10.630.10">
    <property type="entry name" value="Cytochrome P450"/>
    <property type="match status" value="1"/>
</dbReference>
<dbReference type="PRINTS" id="PR00463">
    <property type="entry name" value="EP450I"/>
</dbReference>
<evidence type="ECO:0000256" key="15">
    <source>
        <dbReference type="SAM" id="Phobius"/>
    </source>
</evidence>
<gene>
    <name evidence="16" type="ORF">CINCED_3A010392</name>
</gene>